<dbReference type="EMBL" id="FNHF01000003">
    <property type="protein sequence ID" value="SDM47924.1"/>
    <property type="molecule type" value="Genomic_DNA"/>
</dbReference>
<dbReference type="RefSeq" id="WP_074599668.1">
    <property type="nucleotide sequence ID" value="NZ_FNHF01000003.1"/>
</dbReference>
<feature type="binding site" evidence="5">
    <location>
        <position position="106"/>
    </location>
    <ligand>
        <name>substrate</name>
    </ligand>
</feature>
<dbReference type="AlphaFoldDB" id="A0A1G9TKH9"/>
<dbReference type="InterPro" id="IPR023210">
    <property type="entry name" value="NADP_OxRdtase_dom"/>
</dbReference>
<name>A0A1G9TKH9_9BACI</name>
<dbReference type="PROSITE" id="PS00062">
    <property type="entry name" value="ALDOKETO_REDUCTASE_2"/>
    <property type="match status" value="1"/>
</dbReference>
<dbReference type="PRINTS" id="PR00069">
    <property type="entry name" value="ALDKETRDTASE"/>
</dbReference>
<dbReference type="InterPro" id="IPR018170">
    <property type="entry name" value="Aldo/ket_reductase_CS"/>
</dbReference>
<evidence type="ECO:0000313" key="8">
    <source>
        <dbReference type="EMBL" id="SDM47924.1"/>
    </source>
</evidence>
<evidence type="ECO:0000259" key="7">
    <source>
        <dbReference type="Pfam" id="PF00248"/>
    </source>
</evidence>
<dbReference type="PANTHER" id="PTHR43827">
    <property type="entry name" value="2,5-DIKETO-D-GLUCONIC ACID REDUCTASE"/>
    <property type="match status" value="1"/>
</dbReference>
<keyword evidence="2" id="KW-0521">NADP</keyword>
<organism evidence="8 9">
    <name type="scientific">Sediminibacillus halophilus</name>
    <dbReference type="NCBI Taxonomy" id="482461"/>
    <lineage>
        <taxon>Bacteria</taxon>
        <taxon>Bacillati</taxon>
        <taxon>Bacillota</taxon>
        <taxon>Bacilli</taxon>
        <taxon>Bacillales</taxon>
        <taxon>Bacillaceae</taxon>
        <taxon>Sediminibacillus</taxon>
    </lineage>
</organism>
<dbReference type="PIRSF" id="PIRSF000097">
    <property type="entry name" value="AKR"/>
    <property type="match status" value="1"/>
</dbReference>
<evidence type="ECO:0000256" key="3">
    <source>
        <dbReference type="ARBA" id="ARBA00023002"/>
    </source>
</evidence>
<feature type="active site" description="Proton donor" evidence="4">
    <location>
        <position position="48"/>
    </location>
</feature>
<dbReference type="InterPro" id="IPR036812">
    <property type="entry name" value="NAD(P)_OxRdtase_dom_sf"/>
</dbReference>
<dbReference type="PANTHER" id="PTHR43827:SF3">
    <property type="entry name" value="NADP-DEPENDENT OXIDOREDUCTASE DOMAIN-CONTAINING PROTEIN"/>
    <property type="match status" value="1"/>
</dbReference>
<dbReference type="Pfam" id="PF00248">
    <property type="entry name" value="Aldo_ket_red"/>
    <property type="match status" value="1"/>
</dbReference>
<feature type="domain" description="NADP-dependent oxidoreductase" evidence="7">
    <location>
        <begin position="15"/>
        <end position="259"/>
    </location>
</feature>
<dbReference type="SUPFAM" id="SSF51430">
    <property type="entry name" value="NAD(P)-linked oxidoreductase"/>
    <property type="match status" value="1"/>
</dbReference>
<reference evidence="9" key="1">
    <citation type="submission" date="2016-10" db="EMBL/GenBank/DDBJ databases">
        <authorList>
            <person name="Varghese N."/>
            <person name="Submissions S."/>
        </authorList>
    </citation>
    <scope>NUCLEOTIDE SEQUENCE [LARGE SCALE GENOMIC DNA]</scope>
    <source>
        <strain evidence="9">CGMCC 1.6199</strain>
    </source>
</reference>
<sequence length="274" mass="31370">MNFVTLNNGVQMPQLGFGVWQVGNDEATTAVSNALDVGYTSIDTAMIYKNEAGVGKALQKTSIPRDDLFITTKVWNGDQGYENTLRAFDESLKRLNLDYVDLYLIHWPTPEYDDYVDTYKALEKLYKEEKVRAIGVCNFEIEHLERILNECKIKPVLNQVECHPYLTQTELKAFCAQHDIFVEAWSPLDQGGEALKDNVIQKIADSHSKTPAQVILRWHLQNNTIVIPKSVTPSRIEENINVFDFELSPVEIEKINKLNKNRRNGSHPNDMNKR</sequence>
<proteinExistence type="inferred from homology"/>
<evidence type="ECO:0000256" key="4">
    <source>
        <dbReference type="PIRSR" id="PIRSR000097-1"/>
    </source>
</evidence>
<evidence type="ECO:0000256" key="6">
    <source>
        <dbReference type="PIRSR" id="PIRSR000097-3"/>
    </source>
</evidence>
<dbReference type="InterPro" id="IPR020471">
    <property type="entry name" value="AKR"/>
</dbReference>
<evidence type="ECO:0000256" key="5">
    <source>
        <dbReference type="PIRSR" id="PIRSR000097-2"/>
    </source>
</evidence>
<dbReference type="PROSITE" id="PS00063">
    <property type="entry name" value="ALDOKETO_REDUCTASE_3"/>
    <property type="match status" value="1"/>
</dbReference>
<keyword evidence="3" id="KW-0560">Oxidoreductase</keyword>
<accession>A0A1G9TKH9</accession>
<evidence type="ECO:0000313" key="9">
    <source>
        <dbReference type="Proteomes" id="UP000182347"/>
    </source>
</evidence>
<feature type="site" description="Lowers pKa of active site Tyr" evidence="6">
    <location>
        <position position="73"/>
    </location>
</feature>
<dbReference type="Proteomes" id="UP000182347">
    <property type="component" value="Unassembled WGS sequence"/>
</dbReference>
<protein>
    <submittedName>
        <fullName evidence="8">Aldo/keto reductase</fullName>
    </submittedName>
</protein>
<dbReference type="STRING" id="482461.SAMN05216244_2615"/>
<dbReference type="FunFam" id="3.20.20.100:FF:000002">
    <property type="entry name" value="2,5-diketo-D-gluconic acid reductase A"/>
    <property type="match status" value="1"/>
</dbReference>
<dbReference type="OrthoDB" id="9804790at2"/>
<evidence type="ECO:0000256" key="1">
    <source>
        <dbReference type="ARBA" id="ARBA00007905"/>
    </source>
</evidence>
<dbReference type="GO" id="GO:0016616">
    <property type="term" value="F:oxidoreductase activity, acting on the CH-OH group of donors, NAD or NADP as acceptor"/>
    <property type="evidence" value="ECO:0007669"/>
    <property type="project" value="UniProtKB-ARBA"/>
</dbReference>
<comment type="similarity">
    <text evidence="1">Belongs to the aldo/keto reductase family.</text>
</comment>
<keyword evidence="9" id="KW-1185">Reference proteome</keyword>
<evidence type="ECO:0000256" key="2">
    <source>
        <dbReference type="ARBA" id="ARBA00022857"/>
    </source>
</evidence>
<dbReference type="Gene3D" id="3.20.20.100">
    <property type="entry name" value="NADP-dependent oxidoreductase domain"/>
    <property type="match status" value="1"/>
</dbReference>
<gene>
    <name evidence="8" type="ORF">SAMN05216244_2615</name>
</gene>